<proteinExistence type="predicted"/>
<organism evidence="2 3">
    <name type="scientific">Lentilactobacillus kosonis</name>
    <dbReference type="NCBI Taxonomy" id="2810561"/>
    <lineage>
        <taxon>Bacteria</taxon>
        <taxon>Bacillati</taxon>
        <taxon>Bacillota</taxon>
        <taxon>Bacilli</taxon>
        <taxon>Lactobacillales</taxon>
        <taxon>Lactobacillaceae</taxon>
        <taxon>Lentilactobacillus</taxon>
    </lineage>
</organism>
<dbReference type="Gene3D" id="1.20.1740.10">
    <property type="entry name" value="Amino acid/polyamine transporter I"/>
    <property type="match status" value="1"/>
</dbReference>
<dbReference type="EMBL" id="BEXA01000003">
    <property type="protein sequence ID" value="GAY73675.1"/>
    <property type="molecule type" value="Genomic_DNA"/>
</dbReference>
<feature type="transmembrane region" description="Helical" evidence="1">
    <location>
        <begin position="6"/>
        <end position="26"/>
    </location>
</feature>
<dbReference type="Proteomes" id="UP000286974">
    <property type="component" value="Unassembled WGS sequence"/>
</dbReference>
<evidence type="ECO:0000313" key="2">
    <source>
        <dbReference type="EMBL" id="GAY73675.1"/>
    </source>
</evidence>
<evidence type="ECO:0000256" key="1">
    <source>
        <dbReference type="SAM" id="Phobius"/>
    </source>
</evidence>
<comment type="caution">
    <text evidence="2">The sequence shown here is derived from an EMBL/GenBank/DDBJ whole genome shotgun (WGS) entry which is preliminary data.</text>
</comment>
<keyword evidence="1" id="KW-0812">Transmembrane</keyword>
<keyword evidence="3" id="KW-1185">Reference proteome</keyword>
<keyword evidence="1" id="KW-0472">Membrane</keyword>
<evidence type="ECO:0000313" key="3">
    <source>
        <dbReference type="Proteomes" id="UP000286974"/>
    </source>
</evidence>
<keyword evidence="1" id="KW-1133">Transmembrane helix</keyword>
<dbReference type="AlphaFoldDB" id="A0A401FMS0"/>
<name>A0A401FMS0_9LACO</name>
<accession>A0A401FMS0</accession>
<reference evidence="2 3" key="1">
    <citation type="submission" date="2017-11" db="EMBL/GenBank/DDBJ databases">
        <title>Draft Genome Sequence of Lactobacillus curieae NBRC 111893 isolated from Koso, a Japanese sugar-Vegetable Fermented Beverage.</title>
        <authorList>
            <person name="Chiou T.Y."/>
            <person name="Oshima K."/>
            <person name="Suda W."/>
            <person name="Hattori M."/>
            <person name="Takahashi T."/>
        </authorList>
    </citation>
    <scope>NUCLEOTIDE SEQUENCE [LARGE SCALE GENOMIC DNA]</scope>
    <source>
        <strain evidence="2 3">NBRC111893</strain>
    </source>
</reference>
<protein>
    <submittedName>
        <fullName evidence="2">Amino acid permease family protein</fullName>
    </submittedName>
</protein>
<sequence length="62" mass="6609">MVIATVLYVGVAIVLTGMVSYTKLNVPDPVAFAMNMVHQNWTAGIISLGACGNVYYDGDDDL</sequence>
<gene>
    <name evidence="2" type="ORF">NBRC111893_1821</name>
</gene>